<dbReference type="Pfam" id="PF00335">
    <property type="entry name" value="Tetraspanin"/>
    <property type="match status" value="1"/>
</dbReference>
<protein>
    <recommendedName>
        <fullName evidence="6">Tetraspanin</fullName>
    </recommendedName>
</protein>
<dbReference type="Proteomes" id="UP000616769">
    <property type="component" value="Unassembled WGS sequence"/>
</dbReference>
<dbReference type="EMBL" id="JXLN01010025">
    <property type="protein sequence ID" value="KPM04961.1"/>
    <property type="molecule type" value="Genomic_DNA"/>
</dbReference>
<gene>
    <name evidence="7" type="ORF">QR98_0034170</name>
</gene>
<comment type="caution">
    <text evidence="7">The sequence shown here is derived from an EMBL/GenBank/DDBJ whole genome shotgun (WGS) entry which is preliminary data.</text>
</comment>
<evidence type="ECO:0000256" key="6">
    <source>
        <dbReference type="RuleBase" id="RU361218"/>
    </source>
</evidence>
<feature type="transmembrane region" description="Helical" evidence="6">
    <location>
        <begin position="64"/>
        <end position="86"/>
    </location>
</feature>
<keyword evidence="5 6" id="KW-0472">Membrane</keyword>
<evidence type="ECO:0000256" key="4">
    <source>
        <dbReference type="ARBA" id="ARBA00022989"/>
    </source>
</evidence>
<dbReference type="SUPFAM" id="SSF48652">
    <property type="entry name" value="Tetraspanin"/>
    <property type="match status" value="1"/>
</dbReference>
<dbReference type="OrthoDB" id="10016273at2759"/>
<organism evidence="7 8">
    <name type="scientific">Sarcoptes scabiei</name>
    <name type="common">Itch mite</name>
    <name type="synonym">Acarus scabiei</name>
    <dbReference type="NCBI Taxonomy" id="52283"/>
    <lineage>
        <taxon>Eukaryota</taxon>
        <taxon>Metazoa</taxon>
        <taxon>Ecdysozoa</taxon>
        <taxon>Arthropoda</taxon>
        <taxon>Chelicerata</taxon>
        <taxon>Arachnida</taxon>
        <taxon>Acari</taxon>
        <taxon>Acariformes</taxon>
        <taxon>Sarcoptiformes</taxon>
        <taxon>Astigmata</taxon>
        <taxon>Psoroptidia</taxon>
        <taxon>Sarcoptoidea</taxon>
        <taxon>Sarcoptidae</taxon>
        <taxon>Sarcoptinae</taxon>
        <taxon>Sarcoptes</taxon>
    </lineage>
</organism>
<sequence length="288" mass="32826">MLVCIKLIVVLYNLIFWVRKIFIQIFSDQTLTGVIILGLSAYLWWDSMNFLDIEEITTHYITPFVALLILGALMTVIGFIGCCGAMRESKCLLLMYVSICLIMCVLSGAFLFWTVRNSEKVRERIKLDTNKLIKTNYGTGNTNATELLVDKIQHYFECCGIVGPEDWISSRYNNQSNESDQIMGFNLNPININMNLPGQKVYRIPQSCCQAEDESCMAKVENIRGRDIQNFNDIRGLNTNGCMTKFEDFIRQKQLYVILAGAVLVGVQVLALFFSFCLFCAISRQEDK</sequence>
<dbReference type="GO" id="GO:0005886">
    <property type="term" value="C:plasma membrane"/>
    <property type="evidence" value="ECO:0007669"/>
    <property type="project" value="TreeGrafter"/>
</dbReference>
<dbReference type="PRINTS" id="PR00259">
    <property type="entry name" value="TMFOUR"/>
</dbReference>
<dbReference type="PANTHER" id="PTHR19282:SF515">
    <property type="entry name" value="TETRASPANIN"/>
    <property type="match status" value="1"/>
</dbReference>
<dbReference type="PIRSF" id="PIRSF002419">
    <property type="entry name" value="Tetraspanin"/>
    <property type="match status" value="1"/>
</dbReference>
<dbReference type="InterPro" id="IPR018499">
    <property type="entry name" value="Tetraspanin/Peripherin"/>
</dbReference>
<evidence type="ECO:0000256" key="5">
    <source>
        <dbReference type="ARBA" id="ARBA00023136"/>
    </source>
</evidence>
<dbReference type="VEuPathDB" id="VectorBase:SSCA001049"/>
<comment type="subcellular location">
    <subcellularLocation>
        <location evidence="1 6">Membrane</location>
        <topology evidence="1 6">Multi-pass membrane protein</topology>
    </subcellularLocation>
</comment>
<proteinExistence type="inferred from homology"/>
<evidence type="ECO:0000313" key="7">
    <source>
        <dbReference type="EMBL" id="KPM04961.1"/>
    </source>
</evidence>
<dbReference type="AlphaFoldDB" id="A0A132A208"/>
<comment type="similarity">
    <text evidence="2 6">Belongs to the tetraspanin (TM4SF) family.</text>
</comment>
<evidence type="ECO:0000256" key="3">
    <source>
        <dbReference type="ARBA" id="ARBA00022692"/>
    </source>
</evidence>
<dbReference type="InterPro" id="IPR000301">
    <property type="entry name" value="Tetraspanin_animals"/>
</dbReference>
<name>A0A132A208_SARSC</name>
<feature type="transmembrane region" description="Helical" evidence="6">
    <location>
        <begin position="93"/>
        <end position="115"/>
    </location>
</feature>
<dbReference type="Gene3D" id="1.10.1450.10">
    <property type="entry name" value="Tetraspanin"/>
    <property type="match status" value="1"/>
</dbReference>
<reference evidence="7 8" key="1">
    <citation type="journal article" date="2015" name="Parasit. Vectors">
        <title>Draft genome of the scabies mite.</title>
        <authorList>
            <person name="Rider S.D.Jr."/>
            <person name="Morgan M.S."/>
            <person name="Arlian L.G."/>
        </authorList>
    </citation>
    <scope>NUCLEOTIDE SEQUENCE [LARGE SCALE GENOMIC DNA]</scope>
    <source>
        <strain evidence="7">Arlian Lab</strain>
    </source>
</reference>
<feature type="transmembrane region" description="Helical" evidence="6">
    <location>
        <begin position="255"/>
        <end position="282"/>
    </location>
</feature>
<keyword evidence="4 6" id="KW-1133">Transmembrane helix</keyword>
<evidence type="ECO:0000256" key="2">
    <source>
        <dbReference type="ARBA" id="ARBA00006840"/>
    </source>
</evidence>
<feature type="transmembrane region" description="Helical" evidence="6">
    <location>
        <begin position="21"/>
        <end position="44"/>
    </location>
</feature>
<accession>A0A132A208</accession>
<evidence type="ECO:0000313" key="8">
    <source>
        <dbReference type="Proteomes" id="UP000616769"/>
    </source>
</evidence>
<dbReference type="PANTHER" id="PTHR19282">
    <property type="entry name" value="TETRASPANIN"/>
    <property type="match status" value="1"/>
</dbReference>
<evidence type="ECO:0000256" key="1">
    <source>
        <dbReference type="ARBA" id="ARBA00004141"/>
    </source>
</evidence>
<dbReference type="InterPro" id="IPR008952">
    <property type="entry name" value="Tetraspanin_EC2_sf"/>
</dbReference>
<keyword evidence="3 6" id="KW-0812">Transmembrane</keyword>